<dbReference type="Gene3D" id="1.10.8.10">
    <property type="entry name" value="DNA helicase RuvA subunit, C-terminal domain"/>
    <property type="match status" value="1"/>
</dbReference>
<evidence type="ECO:0000256" key="5">
    <source>
        <dbReference type="HAMAP-Rule" id="MF_02126"/>
    </source>
</evidence>
<evidence type="ECO:0000259" key="7">
    <source>
        <dbReference type="Pfam" id="PF17827"/>
    </source>
</evidence>
<accession>A0A1H8ABH3</accession>
<evidence type="ECO:0000256" key="4">
    <source>
        <dbReference type="ARBA" id="ARBA00048391"/>
    </source>
</evidence>
<evidence type="ECO:0000313" key="8">
    <source>
        <dbReference type="EMBL" id="SEM67149.1"/>
    </source>
</evidence>
<dbReference type="EC" id="2.1.1.297" evidence="5"/>
<dbReference type="GO" id="GO:0003676">
    <property type="term" value="F:nucleic acid binding"/>
    <property type="evidence" value="ECO:0007669"/>
    <property type="project" value="InterPro"/>
</dbReference>
<dbReference type="InterPro" id="IPR050320">
    <property type="entry name" value="N5-glutamine_MTase"/>
</dbReference>
<dbReference type="Gene3D" id="3.40.50.150">
    <property type="entry name" value="Vaccinia Virus protein VP39"/>
    <property type="match status" value="1"/>
</dbReference>
<protein>
    <recommendedName>
        <fullName evidence="5">Release factor glutamine methyltransferase</fullName>
        <shortName evidence="5">RF MTase</shortName>
        <ecNumber evidence="5">2.1.1.297</ecNumber>
    </recommendedName>
    <alternativeName>
        <fullName evidence="5">N5-glutamine methyltransferase PrmC</fullName>
    </alternativeName>
    <alternativeName>
        <fullName evidence="5">Protein-(glutamine-N5) MTase PrmC</fullName>
    </alternativeName>
    <alternativeName>
        <fullName evidence="5">Protein-glutamine N-methyltransferase PrmC</fullName>
    </alternativeName>
</protein>
<dbReference type="SUPFAM" id="SSF53335">
    <property type="entry name" value="S-adenosyl-L-methionine-dependent methyltransferases"/>
    <property type="match status" value="1"/>
</dbReference>
<dbReference type="PANTHER" id="PTHR18895">
    <property type="entry name" value="HEMK METHYLTRANSFERASE"/>
    <property type="match status" value="1"/>
</dbReference>
<dbReference type="PROSITE" id="PS00092">
    <property type="entry name" value="N6_MTASE"/>
    <property type="match status" value="1"/>
</dbReference>
<evidence type="ECO:0000256" key="1">
    <source>
        <dbReference type="ARBA" id="ARBA00022603"/>
    </source>
</evidence>
<comment type="catalytic activity">
    <reaction evidence="4 5">
        <text>L-glutaminyl-[peptide chain release factor] + S-adenosyl-L-methionine = N(5)-methyl-L-glutaminyl-[peptide chain release factor] + S-adenosyl-L-homocysteine + H(+)</text>
        <dbReference type="Rhea" id="RHEA:42896"/>
        <dbReference type="Rhea" id="RHEA-COMP:10271"/>
        <dbReference type="Rhea" id="RHEA-COMP:10272"/>
        <dbReference type="ChEBI" id="CHEBI:15378"/>
        <dbReference type="ChEBI" id="CHEBI:30011"/>
        <dbReference type="ChEBI" id="CHEBI:57856"/>
        <dbReference type="ChEBI" id="CHEBI:59789"/>
        <dbReference type="ChEBI" id="CHEBI:61891"/>
        <dbReference type="EC" id="2.1.1.297"/>
    </reaction>
</comment>
<dbReference type="NCBIfam" id="TIGR03534">
    <property type="entry name" value="RF_mod_PrmC"/>
    <property type="match status" value="1"/>
</dbReference>
<keyword evidence="3 5" id="KW-0949">S-adenosyl-L-methionine</keyword>
<name>A0A1H8ABH3_9FIRM</name>
<dbReference type="EMBL" id="FOCG01000001">
    <property type="protein sequence ID" value="SEM67149.1"/>
    <property type="molecule type" value="Genomic_DNA"/>
</dbReference>
<evidence type="ECO:0000256" key="3">
    <source>
        <dbReference type="ARBA" id="ARBA00022691"/>
    </source>
</evidence>
<feature type="domain" description="Methyltransferase small" evidence="6">
    <location>
        <begin position="107"/>
        <end position="202"/>
    </location>
</feature>
<evidence type="ECO:0000259" key="6">
    <source>
        <dbReference type="Pfam" id="PF05175"/>
    </source>
</evidence>
<gene>
    <name evidence="5" type="primary">prmC</name>
    <name evidence="8" type="ORF">SAMN05216180_1196</name>
</gene>
<dbReference type="InterPro" id="IPR019874">
    <property type="entry name" value="RF_methyltr_PrmC"/>
</dbReference>
<feature type="binding site" evidence="5">
    <location>
        <begin position="194"/>
        <end position="197"/>
    </location>
    <ligand>
        <name>substrate</name>
    </ligand>
</feature>
<comment type="similarity">
    <text evidence="5">Belongs to the protein N5-glutamine methyltransferase family. PrmC subfamily.</text>
</comment>
<proteinExistence type="inferred from homology"/>
<dbReference type="InterPro" id="IPR004556">
    <property type="entry name" value="HemK-like"/>
</dbReference>
<dbReference type="CDD" id="cd02440">
    <property type="entry name" value="AdoMet_MTases"/>
    <property type="match status" value="1"/>
</dbReference>
<dbReference type="InterPro" id="IPR040758">
    <property type="entry name" value="PrmC_N"/>
</dbReference>
<feature type="domain" description="Release factor glutamine methyltransferase N-terminal" evidence="7">
    <location>
        <begin position="12"/>
        <end position="75"/>
    </location>
</feature>
<dbReference type="Proteomes" id="UP000199158">
    <property type="component" value="Unassembled WGS sequence"/>
</dbReference>
<dbReference type="InterPro" id="IPR007848">
    <property type="entry name" value="Small_mtfrase_dom"/>
</dbReference>
<keyword evidence="1 5" id="KW-0489">Methyltransferase</keyword>
<reference evidence="8 9" key="1">
    <citation type="submission" date="2016-10" db="EMBL/GenBank/DDBJ databases">
        <authorList>
            <person name="de Groot N.N."/>
        </authorList>
    </citation>
    <scope>NUCLEOTIDE SEQUENCE [LARGE SCALE GENOMIC DNA]</scope>
    <source>
        <strain evidence="8 9">CGMCC 1.5070</strain>
    </source>
</reference>
<dbReference type="InterPro" id="IPR002052">
    <property type="entry name" value="DNA_methylase_N6_adenine_CS"/>
</dbReference>
<dbReference type="AlphaFoldDB" id="A0A1H8ABH3"/>
<comment type="caution">
    <text evidence="5">Lacks conserved residue(s) required for the propagation of feature annotation.</text>
</comment>
<dbReference type="RefSeq" id="WP_092752609.1">
    <property type="nucleotide sequence ID" value="NZ_FOCG01000001.1"/>
</dbReference>
<feature type="binding site" evidence="5">
    <location>
        <position position="143"/>
    </location>
    <ligand>
        <name>S-adenosyl-L-methionine</name>
        <dbReference type="ChEBI" id="CHEBI:59789"/>
    </ligand>
</feature>
<sequence>MVNLQKYKAKWLQNLEKAGVFAPAFELCEIIQHAAGIDRAHQLAGDAVLTDKQIDAVEELLALRCKGTPLQYILGKWEFYGLDFFVGEGVLIPRADTETLVELGLKLMKNVPAPHIADLCSGSGCVAIALAKSLPLSQVAAVELSDAAYGYLTRNIKLNEAHNVKSLQLDVLAQSSPSILTKKNTAKFDLIISNPPYIRTSDLKELQREVQKEPVMALDGTADGLHFYREITRLYKNCLKKGGWLAYEVGDDQSTDVQNILEQNGFANITVQNDLGGFERVVAGRRK</sequence>
<dbReference type="OrthoDB" id="9800643at2"/>
<keyword evidence="2 5" id="KW-0808">Transferase</keyword>
<dbReference type="GO" id="GO:0032259">
    <property type="term" value="P:methylation"/>
    <property type="evidence" value="ECO:0007669"/>
    <property type="project" value="UniProtKB-KW"/>
</dbReference>
<comment type="function">
    <text evidence="5">Methylates the class 1 translation termination release factors RF1/PrfA and RF2/PrfB on the glutamine residue of the universally conserved GGQ motif.</text>
</comment>
<organism evidence="8 9">
    <name type="scientific">Hydrogenoanaerobacterium saccharovorans</name>
    <dbReference type="NCBI Taxonomy" id="474960"/>
    <lineage>
        <taxon>Bacteria</taxon>
        <taxon>Bacillati</taxon>
        <taxon>Bacillota</taxon>
        <taxon>Clostridia</taxon>
        <taxon>Eubacteriales</taxon>
        <taxon>Oscillospiraceae</taxon>
        <taxon>Hydrogenoanaerobacterium</taxon>
    </lineage>
</organism>
<dbReference type="Pfam" id="PF17827">
    <property type="entry name" value="PrmC_N"/>
    <property type="match status" value="1"/>
</dbReference>
<dbReference type="STRING" id="474960.SAMN05216180_1196"/>
<keyword evidence="9" id="KW-1185">Reference proteome</keyword>
<feature type="binding site" evidence="5">
    <location>
        <position position="194"/>
    </location>
    <ligand>
        <name>S-adenosyl-L-methionine</name>
        <dbReference type="ChEBI" id="CHEBI:59789"/>
    </ligand>
</feature>
<dbReference type="PANTHER" id="PTHR18895:SF74">
    <property type="entry name" value="MTRF1L RELEASE FACTOR GLUTAMINE METHYLTRANSFERASE"/>
    <property type="match status" value="1"/>
</dbReference>
<dbReference type="GO" id="GO:0102559">
    <property type="term" value="F:peptide chain release factor N(5)-glutamine methyltransferase activity"/>
    <property type="evidence" value="ECO:0007669"/>
    <property type="project" value="UniProtKB-EC"/>
</dbReference>
<dbReference type="NCBIfam" id="TIGR00536">
    <property type="entry name" value="hemK_fam"/>
    <property type="match status" value="1"/>
</dbReference>
<evidence type="ECO:0000256" key="2">
    <source>
        <dbReference type="ARBA" id="ARBA00022679"/>
    </source>
</evidence>
<dbReference type="Pfam" id="PF05175">
    <property type="entry name" value="MTS"/>
    <property type="match status" value="1"/>
</dbReference>
<evidence type="ECO:0000313" key="9">
    <source>
        <dbReference type="Proteomes" id="UP000199158"/>
    </source>
</evidence>
<dbReference type="HAMAP" id="MF_02126">
    <property type="entry name" value="RF_methyltr_PrmC"/>
    <property type="match status" value="1"/>
</dbReference>
<dbReference type="InterPro" id="IPR029063">
    <property type="entry name" value="SAM-dependent_MTases_sf"/>
</dbReference>